<accession>A0A2G1W5K2</accession>
<sequence>MPSPKKFGLVAVALSVAMFSTCNHASAQFGGLFSGGAEIETIDTKALNELLTKQKKLVDRAEQNSLPAPKPNFVLVDVRSEKEVNVSVIPGAITKSMYEKDDARYQGKLVIAYCTVGGRSGAYAKQLTRKGVKVQNYKGSILKWVDAGLPLVTLDGRPTNRVHTYSDRYRIPDKYEQVTE</sequence>
<reference evidence="3 4" key="1">
    <citation type="submission" date="2017-06" db="EMBL/GenBank/DDBJ databases">
        <title>Description of Rhodopirellula bahusiensis sp. nov.</title>
        <authorList>
            <person name="Kizina J."/>
            <person name="Harder J."/>
        </authorList>
    </citation>
    <scope>NUCLEOTIDE SEQUENCE [LARGE SCALE GENOMIC DNA]</scope>
    <source>
        <strain evidence="3 4">SWK21</strain>
    </source>
</reference>
<keyword evidence="4" id="KW-1185">Reference proteome</keyword>
<dbReference type="CDD" id="cd00158">
    <property type="entry name" value="RHOD"/>
    <property type="match status" value="1"/>
</dbReference>
<organism evidence="3 4">
    <name type="scientific">Rhodopirellula bahusiensis</name>
    <dbReference type="NCBI Taxonomy" id="2014065"/>
    <lineage>
        <taxon>Bacteria</taxon>
        <taxon>Pseudomonadati</taxon>
        <taxon>Planctomycetota</taxon>
        <taxon>Planctomycetia</taxon>
        <taxon>Pirellulales</taxon>
        <taxon>Pirellulaceae</taxon>
        <taxon>Rhodopirellula</taxon>
    </lineage>
</organism>
<gene>
    <name evidence="3" type="ORF">CEE69_18640</name>
</gene>
<dbReference type="RefSeq" id="WP_099262139.1">
    <property type="nucleotide sequence ID" value="NZ_NIZW01000014.1"/>
</dbReference>
<protein>
    <submittedName>
        <fullName evidence="3">Rhodanese</fullName>
    </submittedName>
</protein>
<dbReference type="AlphaFoldDB" id="A0A2G1W5K2"/>
<evidence type="ECO:0000256" key="1">
    <source>
        <dbReference type="SAM" id="SignalP"/>
    </source>
</evidence>
<feature type="signal peptide" evidence="1">
    <location>
        <begin position="1"/>
        <end position="25"/>
    </location>
</feature>
<dbReference type="GeneID" id="90610046"/>
<evidence type="ECO:0000259" key="2">
    <source>
        <dbReference type="PROSITE" id="PS50206"/>
    </source>
</evidence>
<dbReference type="Gene3D" id="3.40.250.10">
    <property type="entry name" value="Rhodanese-like domain"/>
    <property type="match status" value="1"/>
</dbReference>
<dbReference type="Pfam" id="PF00581">
    <property type="entry name" value="Rhodanese"/>
    <property type="match status" value="1"/>
</dbReference>
<feature type="domain" description="Rhodanese" evidence="2">
    <location>
        <begin position="69"/>
        <end position="153"/>
    </location>
</feature>
<dbReference type="SMART" id="SM00450">
    <property type="entry name" value="RHOD"/>
    <property type="match status" value="1"/>
</dbReference>
<comment type="caution">
    <text evidence="3">The sequence shown here is derived from an EMBL/GenBank/DDBJ whole genome shotgun (WGS) entry which is preliminary data.</text>
</comment>
<dbReference type="OrthoDB" id="274952at2"/>
<proteinExistence type="predicted"/>
<name>A0A2G1W5K2_9BACT</name>
<dbReference type="InterPro" id="IPR001763">
    <property type="entry name" value="Rhodanese-like_dom"/>
</dbReference>
<dbReference type="PROSITE" id="PS50206">
    <property type="entry name" value="RHODANESE_3"/>
    <property type="match status" value="1"/>
</dbReference>
<dbReference type="Proteomes" id="UP000225740">
    <property type="component" value="Unassembled WGS sequence"/>
</dbReference>
<dbReference type="SUPFAM" id="SSF52821">
    <property type="entry name" value="Rhodanese/Cell cycle control phosphatase"/>
    <property type="match status" value="1"/>
</dbReference>
<dbReference type="InterPro" id="IPR036873">
    <property type="entry name" value="Rhodanese-like_dom_sf"/>
</dbReference>
<dbReference type="EMBL" id="NIZW01000014">
    <property type="protein sequence ID" value="PHQ33919.1"/>
    <property type="molecule type" value="Genomic_DNA"/>
</dbReference>
<feature type="chain" id="PRO_5013834291" evidence="1">
    <location>
        <begin position="26"/>
        <end position="180"/>
    </location>
</feature>
<keyword evidence="1" id="KW-0732">Signal</keyword>
<evidence type="ECO:0000313" key="4">
    <source>
        <dbReference type="Proteomes" id="UP000225740"/>
    </source>
</evidence>
<evidence type="ECO:0000313" key="3">
    <source>
        <dbReference type="EMBL" id="PHQ33919.1"/>
    </source>
</evidence>